<accession>A0A134B9J1</accession>
<dbReference type="EMBL" id="LSDK01000059">
    <property type="protein sequence ID" value="KXB76611.1"/>
    <property type="molecule type" value="Genomic_DNA"/>
</dbReference>
<evidence type="ECO:0000313" key="2">
    <source>
        <dbReference type="Proteomes" id="UP000070224"/>
    </source>
</evidence>
<comment type="caution">
    <text evidence="1">The sequence shown here is derived from an EMBL/GenBank/DDBJ whole genome shotgun (WGS) entry which is preliminary data.</text>
</comment>
<name>A0A134B9J1_9PORP</name>
<sequence>MGFYTFYYLKREEDRPLIEEQQTEKGGIRSSFSLLKKNFLCSFVKVLSPRMEVGLPYFLDAIY</sequence>
<dbReference type="AlphaFoldDB" id="A0A134B9J1"/>
<dbReference type="Proteomes" id="UP000070224">
    <property type="component" value="Unassembled WGS sequence"/>
</dbReference>
<keyword evidence="2" id="KW-1185">Reference proteome</keyword>
<proteinExistence type="predicted"/>
<evidence type="ECO:0000313" key="1">
    <source>
        <dbReference type="EMBL" id="KXB76611.1"/>
    </source>
</evidence>
<gene>
    <name evidence="1" type="ORF">HMPREF3185_00903</name>
</gene>
<dbReference type="PATRIC" id="fig|322095.3.peg.891"/>
<reference evidence="2" key="1">
    <citation type="submission" date="2016-01" db="EMBL/GenBank/DDBJ databases">
        <authorList>
            <person name="Mitreva M."/>
            <person name="Pepin K.H."/>
            <person name="Mihindukulasuriya K.A."/>
            <person name="Fulton R."/>
            <person name="Fronick C."/>
            <person name="O'Laughlin M."/>
            <person name="Miner T."/>
            <person name="Herter B."/>
            <person name="Rosa B.A."/>
            <person name="Cordes M."/>
            <person name="Tomlinson C."/>
            <person name="Wollam A."/>
            <person name="Palsikar V.B."/>
            <person name="Mardis E.R."/>
            <person name="Wilson R.K."/>
        </authorList>
    </citation>
    <scope>NUCLEOTIDE SEQUENCE [LARGE SCALE GENOMIC DNA]</scope>
    <source>
        <strain evidence="2">KA00683</strain>
    </source>
</reference>
<organism evidence="1 2">
    <name type="scientific">Porphyromonas somerae</name>
    <dbReference type="NCBI Taxonomy" id="322095"/>
    <lineage>
        <taxon>Bacteria</taxon>
        <taxon>Pseudomonadati</taxon>
        <taxon>Bacteroidota</taxon>
        <taxon>Bacteroidia</taxon>
        <taxon>Bacteroidales</taxon>
        <taxon>Porphyromonadaceae</taxon>
        <taxon>Porphyromonas</taxon>
    </lineage>
</organism>
<protein>
    <submittedName>
        <fullName evidence="1">Uncharacterized protein</fullName>
    </submittedName>
</protein>